<dbReference type="GeneID" id="102529257"/>
<dbReference type="Proteomes" id="UP001652581">
    <property type="component" value="Chromosome 21"/>
</dbReference>
<feature type="signal peptide" evidence="1">
    <location>
        <begin position="1"/>
        <end position="25"/>
    </location>
</feature>
<sequence length="88" mass="9344">MHCGCREPCSQVLLVLAKLLTKVTAGEASVPVITVNGSEFLKVFVGVGPAWGSTRPTTSWCWAGTNRPGVLDPASLTARFTLDKCIKP</sequence>
<organism evidence="2 3">
    <name type="scientific">Vicugna pacos</name>
    <name type="common">Alpaca</name>
    <name type="synonym">Lama pacos</name>
    <dbReference type="NCBI Taxonomy" id="30538"/>
    <lineage>
        <taxon>Eukaryota</taxon>
        <taxon>Metazoa</taxon>
        <taxon>Chordata</taxon>
        <taxon>Craniata</taxon>
        <taxon>Vertebrata</taxon>
        <taxon>Euteleostomi</taxon>
        <taxon>Mammalia</taxon>
        <taxon>Eutheria</taxon>
        <taxon>Laurasiatheria</taxon>
        <taxon>Artiodactyla</taxon>
        <taxon>Tylopoda</taxon>
        <taxon>Camelidae</taxon>
        <taxon>Vicugna</taxon>
    </lineage>
</organism>
<protein>
    <submittedName>
        <fullName evidence="3">AFG3-like protein spg-7 isoform X6</fullName>
    </submittedName>
</protein>
<accession>A0ABM5C2W5</accession>
<keyword evidence="2" id="KW-1185">Reference proteome</keyword>
<dbReference type="RefSeq" id="XP_072802998.1">
    <property type="nucleotide sequence ID" value="XM_072946897.1"/>
</dbReference>
<proteinExistence type="predicted"/>
<reference evidence="3" key="1">
    <citation type="submission" date="2025-08" db="UniProtKB">
        <authorList>
            <consortium name="RefSeq"/>
        </authorList>
    </citation>
    <scope>IDENTIFICATION</scope>
</reference>
<gene>
    <name evidence="3" type="primary">LOC102529257</name>
</gene>
<evidence type="ECO:0000313" key="2">
    <source>
        <dbReference type="Proteomes" id="UP001652581"/>
    </source>
</evidence>
<evidence type="ECO:0000256" key="1">
    <source>
        <dbReference type="SAM" id="SignalP"/>
    </source>
</evidence>
<feature type="chain" id="PRO_5047399125" evidence="1">
    <location>
        <begin position="26"/>
        <end position="88"/>
    </location>
</feature>
<evidence type="ECO:0000313" key="3">
    <source>
        <dbReference type="RefSeq" id="XP_072802998.1"/>
    </source>
</evidence>
<name>A0ABM5C2W5_VICPA</name>
<keyword evidence="1" id="KW-0732">Signal</keyword>